<dbReference type="HOGENOM" id="CLU_2210334_0_0_1"/>
<evidence type="ECO:0000256" key="1">
    <source>
        <dbReference type="SAM" id="MobiDB-lite"/>
    </source>
</evidence>
<dbReference type="AlphaFoldDB" id="F0XD64"/>
<accession>F0XD64</accession>
<sequence length="107" mass="11684">MRGGTSSELSSPAPPQLPAQTSAMCIFGRTRFKRRLCVLRTPYSCCTTSRHADSGDDPAKTQRISGRVVPSTSRRHPAASVVRALLALHLSNRPEQFVGQYAVLSWS</sequence>
<reference evidence="2 3" key="1">
    <citation type="journal article" date="2011" name="Proc. Natl. Acad. Sci. U.S.A.">
        <title>Genome and transcriptome analyses of the mountain pine beetle-fungal symbiont Grosmannia clavigera, a lodgepole pine pathogen.</title>
        <authorList>
            <person name="DiGuistini S."/>
            <person name="Wang Y."/>
            <person name="Liao N.Y."/>
            <person name="Taylor G."/>
            <person name="Tanguay P."/>
            <person name="Feau N."/>
            <person name="Henrissat B."/>
            <person name="Chan S.K."/>
            <person name="Hesse-Orce U."/>
            <person name="Alamouti S.M."/>
            <person name="Tsui C.K.M."/>
            <person name="Docking R.T."/>
            <person name="Levasseur A."/>
            <person name="Haridas S."/>
            <person name="Robertson G."/>
            <person name="Birol I."/>
            <person name="Holt R.A."/>
            <person name="Marra M.A."/>
            <person name="Hamelin R.C."/>
            <person name="Hirst M."/>
            <person name="Jones S.J.M."/>
            <person name="Bohlmann J."/>
            <person name="Breuil C."/>
        </authorList>
    </citation>
    <scope>NUCLEOTIDE SEQUENCE [LARGE SCALE GENOMIC DNA]</scope>
    <source>
        <strain evidence="3">kw1407 / UAMH 11150</strain>
    </source>
</reference>
<organism evidence="3">
    <name type="scientific">Grosmannia clavigera (strain kw1407 / UAMH 11150)</name>
    <name type="common">Blue stain fungus</name>
    <name type="synonym">Graphiocladiella clavigera</name>
    <dbReference type="NCBI Taxonomy" id="655863"/>
    <lineage>
        <taxon>Eukaryota</taxon>
        <taxon>Fungi</taxon>
        <taxon>Dikarya</taxon>
        <taxon>Ascomycota</taxon>
        <taxon>Pezizomycotina</taxon>
        <taxon>Sordariomycetes</taxon>
        <taxon>Sordariomycetidae</taxon>
        <taxon>Ophiostomatales</taxon>
        <taxon>Ophiostomataceae</taxon>
        <taxon>Leptographium</taxon>
    </lineage>
</organism>
<name>F0XD64_GROCL</name>
<keyword evidence="3" id="KW-1185">Reference proteome</keyword>
<evidence type="ECO:0000313" key="3">
    <source>
        <dbReference type="Proteomes" id="UP000007796"/>
    </source>
</evidence>
<feature type="region of interest" description="Disordered" evidence="1">
    <location>
        <begin position="48"/>
        <end position="75"/>
    </location>
</feature>
<dbReference type="RefSeq" id="XP_014174047.1">
    <property type="nucleotide sequence ID" value="XM_014318572.1"/>
</dbReference>
<gene>
    <name evidence="2" type="ORF">CMQ_1493</name>
</gene>
<dbReference type="InParanoid" id="F0XD64"/>
<feature type="compositionally biased region" description="Polar residues" evidence="1">
    <location>
        <begin position="1"/>
        <end position="10"/>
    </location>
</feature>
<dbReference type="Proteomes" id="UP000007796">
    <property type="component" value="Unassembled WGS sequence"/>
</dbReference>
<dbReference type="EMBL" id="GL629765">
    <property type="protein sequence ID" value="EFX04565.1"/>
    <property type="molecule type" value="Genomic_DNA"/>
</dbReference>
<proteinExistence type="predicted"/>
<protein>
    <submittedName>
        <fullName evidence="2">Uncharacterized protein</fullName>
    </submittedName>
</protein>
<feature type="region of interest" description="Disordered" evidence="1">
    <location>
        <begin position="1"/>
        <end position="20"/>
    </location>
</feature>
<dbReference type="GeneID" id="25974377"/>
<evidence type="ECO:0000313" key="2">
    <source>
        <dbReference type="EMBL" id="EFX04565.1"/>
    </source>
</evidence>
<feature type="compositionally biased region" description="Basic and acidic residues" evidence="1">
    <location>
        <begin position="50"/>
        <end position="60"/>
    </location>
</feature>